<evidence type="ECO:0000313" key="10">
    <source>
        <dbReference type="Proteomes" id="UP000000292"/>
    </source>
</evidence>
<dbReference type="Proteomes" id="UP000000292">
    <property type="component" value="Chromosome"/>
</dbReference>
<dbReference type="InterPro" id="IPR003395">
    <property type="entry name" value="RecF/RecN/SMC_N"/>
</dbReference>
<feature type="coiled-coil region" evidence="7">
    <location>
        <begin position="972"/>
        <end position="1037"/>
    </location>
</feature>
<dbReference type="GO" id="GO:0006260">
    <property type="term" value="P:DNA replication"/>
    <property type="evidence" value="ECO:0007669"/>
    <property type="project" value="UniProtKB-UniRule"/>
</dbReference>
<evidence type="ECO:0000313" key="9">
    <source>
        <dbReference type="EMBL" id="AEJ43216.1"/>
    </source>
</evidence>
<dbReference type="Gene3D" id="3.40.50.300">
    <property type="entry name" value="P-loop containing nucleotide triphosphate hydrolases"/>
    <property type="match status" value="2"/>
</dbReference>
<comment type="subunit">
    <text evidence="7">Homodimer.</text>
</comment>
<dbReference type="KEGG" id="aad:TC41_1276"/>
<dbReference type="PANTHER" id="PTHR43977">
    <property type="entry name" value="STRUCTURAL MAINTENANCE OF CHROMOSOMES PROTEIN 3"/>
    <property type="match status" value="1"/>
</dbReference>
<comment type="domain">
    <text evidence="7">Contains large globular domains required for ATP hydrolysis at each terminus and a third globular domain forming a flexible hinge near the middle of the molecule. These domains are separated by coiled-coil structures.</text>
</comment>
<dbReference type="Gene3D" id="1.10.287.1490">
    <property type="match status" value="1"/>
</dbReference>
<dbReference type="GO" id="GO:0007062">
    <property type="term" value="P:sister chromatid cohesion"/>
    <property type="evidence" value="ECO:0007669"/>
    <property type="project" value="InterPro"/>
</dbReference>
<dbReference type="InterPro" id="IPR011890">
    <property type="entry name" value="SMC_prok"/>
</dbReference>
<keyword evidence="4 7" id="KW-0067">ATP-binding</keyword>
<dbReference type="Gene3D" id="3.30.70.1620">
    <property type="match status" value="1"/>
</dbReference>
<dbReference type="InterPro" id="IPR027417">
    <property type="entry name" value="P-loop_NTPase"/>
</dbReference>
<dbReference type="EMBL" id="CP002902">
    <property type="protein sequence ID" value="AEJ43216.1"/>
    <property type="molecule type" value="Genomic_DNA"/>
</dbReference>
<comment type="similarity">
    <text evidence="7">Belongs to the SMC family.</text>
</comment>
<dbReference type="STRING" id="1048834.TC41_1276"/>
<evidence type="ECO:0000256" key="2">
    <source>
        <dbReference type="ARBA" id="ARBA00022490"/>
    </source>
</evidence>
<dbReference type="GO" id="GO:0005737">
    <property type="term" value="C:cytoplasm"/>
    <property type="evidence" value="ECO:0007669"/>
    <property type="project" value="UniProtKB-SubCell"/>
</dbReference>
<evidence type="ECO:0000256" key="1">
    <source>
        <dbReference type="ARBA" id="ARBA00004496"/>
    </source>
</evidence>
<feature type="coiled-coil region" evidence="7">
    <location>
        <begin position="382"/>
        <end position="479"/>
    </location>
</feature>
<feature type="domain" description="SMC hinge" evidence="8">
    <location>
        <begin position="524"/>
        <end position="643"/>
    </location>
</feature>
<dbReference type="HAMAP" id="MF_01894">
    <property type="entry name" value="Smc_prok"/>
    <property type="match status" value="1"/>
</dbReference>
<feature type="coiled-coil region" evidence="7">
    <location>
        <begin position="678"/>
        <end position="943"/>
    </location>
</feature>
<keyword evidence="5 7" id="KW-0175">Coiled coil</keyword>
<comment type="function">
    <text evidence="7">Required for chromosome condensation and partitioning.</text>
</comment>
<dbReference type="Gene3D" id="1.20.1060.20">
    <property type="match status" value="1"/>
</dbReference>
<dbReference type="AlphaFoldDB" id="F8IHD1"/>
<reference evidence="9 10" key="1">
    <citation type="journal article" date="2011" name="J. Bacteriol.">
        <title>Complete Genome Sequence of Alicyclobacillus acidocaldarius Strain Tc-4-1.</title>
        <authorList>
            <person name="Chen Y."/>
            <person name="He Y."/>
            <person name="Zhang B."/>
            <person name="Yang J."/>
            <person name="Li W."/>
            <person name="Dong Z."/>
            <person name="Hu S."/>
        </authorList>
    </citation>
    <scope>NUCLEOTIDE SEQUENCE [LARGE SCALE GENOMIC DNA]</scope>
    <source>
        <strain evidence="9 10">Tc-4-1</strain>
    </source>
</reference>
<evidence type="ECO:0000259" key="8">
    <source>
        <dbReference type="SMART" id="SM00968"/>
    </source>
</evidence>
<organism evidence="9 10">
    <name type="scientific">Alicyclobacillus acidocaldarius (strain Tc-4-1)</name>
    <name type="common">Bacillus acidocaldarius</name>
    <dbReference type="NCBI Taxonomy" id="1048834"/>
    <lineage>
        <taxon>Bacteria</taxon>
        <taxon>Bacillati</taxon>
        <taxon>Bacillota</taxon>
        <taxon>Bacilli</taxon>
        <taxon>Bacillales</taxon>
        <taxon>Alicyclobacillaceae</taxon>
        <taxon>Alicyclobacillus</taxon>
    </lineage>
</organism>
<sequence length="1193" mass="135131">MSTVYLKQIDILGFKSFADKTQMILSPGITAIVGPNGSGKSNIADALRWVLGEQSVRNLRGSKMEDVIFAGSELRKATNFCEVSITLDNTDHHLPVTFEEVTITRRAFRSGESEYWINRQPCRLKDIHELFMDTGLGREAYSIIGQGKIEEMLSTRPEDRRGPFEDAAGIVKFKHRRKEAERKLEETAANLVRVDDILAELEAQLGPLAEARRIAERYQALSDEIEEMEIALLVVEIDRLHERYVQLKNQVAREEAARNEAQARMRQGEEAWEARRQALAEATARLESLQQQYVEVVEARQKAEGSLALAEERLAALAQRAEDRRRRREELARDLAELDAAMEAVARAEAEAAAALGERQHLLADARQRADDARRFELADEIDRLSGELIDANHRAAMLRNEWKTLEEKLQAGATRHERFEEEAARIRAERDRIEAEKQARAERVEQTRRELEELERQLAALEAERERAAAEEAQAVSAWHRLQADVQGLSSRLELLRDLEAGYDGYAHGVRMVLQQARRGALKGVCGSVAELIRVDRTYELAVETALGGALQNVVVETEQDAMDAIRLLKARQGGRATFIPLDVVRSRRMEEGLVSRAAKEPGFLGLASDLVSFEERFRHAIEHLLGNVVIAQDLERASRIARTLNHRFRVVTLEGDVIAPGGLMTGGHVNRKGPGLLGRQREREDLEGKLKALEAERARLSARQKELRARVVELGRERDRLEAERAVRLGRLKQFDDEDRQSDFQLKTLTERMEALDWERETLAADRSQIERRQAEVRDLLAEAEAEVARITAAIADRRDRLAALESELAEAKERLTGLRIEVATLEQERENLAQRMSELRERKDRLERAYVEMRQEQARDDAEAARLAAVRESERAGALRLAEELDALEQALAAARQARQELEAEARELEDEVRRKRRIAEEQEAALQRALVAVERADADLSHALAKMGEQFGMTYEWAKERYPLQGTVAETERRLESLRRERASLGDVNLGAIEEHERLSERVRFLTEQRDDLVAAREQLEQLIDEIDHEMAERFMETFQQIRAEFGKAFHSLFQGGEADLVLTNPEDPLTTGIEVVAKPPGKKLQNLNLLSGGERALTAMALLFAILRVRPVPFCVLDEVEAALDEANVARFAHELRLLAADTQFIVITHRRGTMEEADALYGVTMPERGVSSLVSVRLSDEIDYETA</sequence>
<comment type="subcellular location">
    <subcellularLocation>
        <location evidence="1 7">Cytoplasm</location>
    </subcellularLocation>
</comment>
<keyword evidence="3 7" id="KW-0547">Nucleotide-binding</keyword>
<proteinExistence type="inferred from homology"/>
<dbReference type="FunFam" id="3.40.50.300:FF:000984">
    <property type="entry name" value="Chromosome partition protein Smc"/>
    <property type="match status" value="1"/>
</dbReference>
<dbReference type="Pfam" id="PF06470">
    <property type="entry name" value="SMC_hinge"/>
    <property type="match status" value="1"/>
</dbReference>
<dbReference type="GO" id="GO:0016887">
    <property type="term" value="F:ATP hydrolysis activity"/>
    <property type="evidence" value="ECO:0007669"/>
    <property type="project" value="InterPro"/>
</dbReference>
<dbReference type="eggNOG" id="COG1196">
    <property type="taxonomic scope" value="Bacteria"/>
</dbReference>
<dbReference type="GO" id="GO:0005524">
    <property type="term" value="F:ATP binding"/>
    <property type="evidence" value="ECO:0007669"/>
    <property type="project" value="UniProtKB-UniRule"/>
</dbReference>
<reference evidence="10" key="2">
    <citation type="submission" date="2011-06" db="EMBL/GenBank/DDBJ databases">
        <title>The complete genome sequence of Alicyclobacillus acidocaldarius sp. Tc-4-1.</title>
        <authorList>
            <person name="Chen Y."/>
            <person name="He Y."/>
            <person name="Dong Z."/>
            <person name="Hu S."/>
        </authorList>
    </citation>
    <scope>NUCLEOTIDE SEQUENCE [LARGE SCALE GENOMIC DNA]</scope>
    <source>
        <strain evidence="10">Tc-4-1</strain>
    </source>
</reference>
<dbReference type="SUPFAM" id="SSF52540">
    <property type="entry name" value="P-loop containing nucleoside triphosphate hydrolases"/>
    <property type="match status" value="1"/>
</dbReference>
<dbReference type="GO" id="GO:0030261">
    <property type="term" value="P:chromosome condensation"/>
    <property type="evidence" value="ECO:0007669"/>
    <property type="project" value="InterPro"/>
</dbReference>
<dbReference type="GO" id="GO:0007059">
    <property type="term" value="P:chromosome segregation"/>
    <property type="evidence" value="ECO:0007669"/>
    <property type="project" value="UniProtKB-UniRule"/>
</dbReference>
<evidence type="ECO:0000256" key="5">
    <source>
        <dbReference type="ARBA" id="ARBA00023054"/>
    </source>
</evidence>
<dbReference type="FunFam" id="3.40.50.300:FF:000901">
    <property type="entry name" value="Chromosome partition protein Smc"/>
    <property type="match status" value="1"/>
</dbReference>
<dbReference type="InterPro" id="IPR010935">
    <property type="entry name" value="SMC_hinge"/>
</dbReference>
<evidence type="ECO:0000256" key="7">
    <source>
        <dbReference type="HAMAP-Rule" id="MF_01894"/>
    </source>
</evidence>
<evidence type="ECO:0000256" key="3">
    <source>
        <dbReference type="ARBA" id="ARBA00022741"/>
    </source>
</evidence>
<dbReference type="SMART" id="SM00968">
    <property type="entry name" value="SMC_hinge"/>
    <property type="match status" value="1"/>
</dbReference>
<dbReference type="GO" id="GO:0005694">
    <property type="term" value="C:chromosome"/>
    <property type="evidence" value="ECO:0007669"/>
    <property type="project" value="InterPro"/>
</dbReference>
<dbReference type="CDD" id="cd03278">
    <property type="entry name" value="ABC_SMC_barmotin"/>
    <property type="match status" value="1"/>
</dbReference>
<dbReference type="InterPro" id="IPR024704">
    <property type="entry name" value="SMC"/>
</dbReference>
<dbReference type="InterPro" id="IPR036277">
    <property type="entry name" value="SMC_hinge_sf"/>
</dbReference>
<dbReference type="PATRIC" id="fig|1048834.4.peg.1215"/>
<protein>
    <recommendedName>
        <fullName evidence="7">Chromosome partition protein Smc</fullName>
    </recommendedName>
</protein>
<dbReference type="HOGENOM" id="CLU_001042_2_2_9"/>
<dbReference type="PIRSF" id="PIRSF005719">
    <property type="entry name" value="SMC"/>
    <property type="match status" value="1"/>
</dbReference>
<dbReference type="SUPFAM" id="SSF75553">
    <property type="entry name" value="Smc hinge domain"/>
    <property type="match status" value="1"/>
</dbReference>
<name>F8IHD1_ALIAT</name>
<evidence type="ECO:0000256" key="4">
    <source>
        <dbReference type="ARBA" id="ARBA00022840"/>
    </source>
</evidence>
<gene>
    <name evidence="7 9" type="primary">smc</name>
    <name evidence="9" type="ordered locus">TC41_1276</name>
</gene>
<feature type="coiled-coil region" evidence="7">
    <location>
        <begin position="170"/>
        <end position="358"/>
    </location>
</feature>
<dbReference type="NCBIfam" id="TIGR02168">
    <property type="entry name" value="SMC_prok_B"/>
    <property type="match status" value="1"/>
</dbReference>
<accession>F8IHD1</accession>
<evidence type="ECO:0000256" key="6">
    <source>
        <dbReference type="ARBA" id="ARBA00023125"/>
    </source>
</evidence>
<keyword evidence="2 7" id="KW-0963">Cytoplasm</keyword>
<keyword evidence="6 7" id="KW-0238">DNA-binding</keyword>
<dbReference type="GO" id="GO:0003677">
    <property type="term" value="F:DNA binding"/>
    <property type="evidence" value="ECO:0007669"/>
    <property type="project" value="UniProtKB-UniRule"/>
</dbReference>
<dbReference type="Pfam" id="PF02463">
    <property type="entry name" value="SMC_N"/>
    <property type="match status" value="1"/>
</dbReference>
<feature type="binding site" evidence="7">
    <location>
        <begin position="35"/>
        <end position="42"/>
    </location>
    <ligand>
        <name>ATP</name>
        <dbReference type="ChEBI" id="CHEBI:30616"/>
    </ligand>
</feature>